<dbReference type="SMART" id="SM00275">
    <property type="entry name" value="G_alpha"/>
    <property type="match status" value="1"/>
</dbReference>
<dbReference type="HOGENOM" id="CLU_030275_0_0_1"/>
<dbReference type="InParanoid" id="W2S742"/>
<proteinExistence type="predicted"/>
<dbReference type="STRING" id="1220924.W2S742"/>
<evidence type="ECO:0000256" key="1">
    <source>
        <dbReference type="ARBA" id="ARBA00022723"/>
    </source>
</evidence>
<feature type="binding site" evidence="5">
    <location>
        <position position="287"/>
    </location>
    <ligand>
        <name>Mg(2+)</name>
        <dbReference type="ChEBI" id="CHEBI:18420"/>
    </ligand>
</feature>
<dbReference type="Pfam" id="PF00503">
    <property type="entry name" value="G-alpha"/>
    <property type="match status" value="1"/>
</dbReference>
<dbReference type="GO" id="GO:0007188">
    <property type="term" value="P:adenylate cyclase-modulating G protein-coupled receptor signaling pathway"/>
    <property type="evidence" value="ECO:0007669"/>
    <property type="project" value="TreeGrafter"/>
</dbReference>
<protein>
    <submittedName>
        <fullName evidence="6">Uncharacterized protein</fullName>
    </submittedName>
</protein>
<dbReference type="GO" id="GO:0046872">
    <property type="term" value="F:metal ion binding"/>
    <property type="evidence" value="ECO:0007669"/>
    <property type="project" value="UniProtKB-KW"/>
</dbReference>
<dbReference type="RefSeq" id="XP_008713508.1">
    <property type="nucleotide sequence ID" value="XM_008715286.1"/>
</dbReference>
<evidence type="ECO:0000256" key="2">
    <source>
        <dbReference type="ARBA" id="ARBA00022741"/>
    </source>
</evidence>
<dbReference type="GO" id="GO:0003924">
    <property type="term" value="F:GTPase activity"/>
    <property type="evidence" value="ECO:0007669"/>
    <property type="project" value="InterPro"/>
</dbReference>
<gene>
    <name evidence="6" type="ORF">HMPREF1541_10616</name>
</gene>
<keyword evidence="4" id="KW-0807">Transducer</keyword>
<organism evidence="6 7">
    <name type="scientific">Cyphellophora europaea (strain CBS 101466)</name>
    <name type="common">Phialophora europaea</name>
    <dbReference type="NCBI Taxonomy" id="1220924"/>
    <lineage>
        <taxon>Eukaryota</taxon>
        <taxon>Fungi</taxon>
        <taxon>Dikarya</taxon>
        <taxon>Ascomycota</taxon>
        <taxon>Pezizomycotina</taxon>
        <taxon>Eurotiomycetes</taxon>
        <taxon>Chaetothyriomycetidae</taxon>
        <taxon>Chaetothyriales</taxon>
        <taxon>Cyphellophoraceae</taxon>
        <taxon>Cyphellophora</taxon>
    </lineage>
</organism>
<keyword evidence="7" id="KW-1185">Reference proteome</keyword>
<dbReference type="AlphaFoldDB" id="W2S742"/>
<accession>W2S742</accession>
<dbReference type="GeneID" id="19977955"/>
<dbReference type="Gene3D" id="1.10.400.10">
    <property type="entry name" value="GI Alpha 1, domain 2-like"/>
    <property type="match status" value="1"/>
</dbReference>
<dbReference type="GO" id="GO:0001664">
    <property type="term" value="F:G protein-coupled receptor binding"/>
    <property type="evidence" value="ECO:0007669"/>
    <property type="project" value="TreeGrafter"/>
</dbReference>
<keyword evidence="5" id="KW-0460">Magnesium</keyword>
<name>W2S742_CYPE1</name>
<dbReference type="InterPro" id="IPR011025">
    <property type="entry name" value="GproteinA_insert"/>
</dbReference>
<dbReference type="PANTHER" id="PTHR10218:SF302">
    <property type="entry name" value="GUANINE NUCLEOTIDE-BINDING PROTEIN ALPHA-5 SUBUNIT"/>
    <property type="match status" value="1"/>
</dbReference>
<keyword evidence="3" id="KW-0342">GTP-binding</keyword>
<dbReference type="EMBL" id="KB822715">
    <property type="protein sequence ID" value="ETN44435.1"/>
    <property type="molecule type" value="Genomic_DNA"/>
</dbReference>
<dbReference type="VEuPathDB" id="FungiDB:HMPREF1541_10616"/>
<evidence type="ECO:0000256" key="4">
    <source>
        <dbReference type="ARBA" id="ARBA00023224"/>
    </source>
</evidence>
<reference evidence="6 7" key="1">
    <citation type="submission" date="2013-03" db="EMBL/GenBank/DDBJ databases">
        <title>The Genome Sequence of Phialophora europaea CBS 101466.</title>
        <authorList>
            <consortium name="The Broad Institute Genomics Platform"/>
            <person name="Cuomo C."/>
            <person name="de Hoog S."/>
            <person name="Gorbushina A."/>
            <person name="Walker B."/>
            <person name="Young S.K."/>
            <person name="Zeng Q."/>
            <person name="Gargeya S."/>
            <person name="Fitzgerald M."/>
            <person name="Haas B."/>
            <person name="Abouelleil A."/>
            <person name="Allen A.W."/>
            <person name="Alvarado L."/>
            <person name="Arachchi H.M."/>
            <person name="Berlin A.M."/>
            <person name="Chapman S.B."/>
            <person name="Gainer-Dewar J."/>
            <person name="Goldberg J."/>
            <person name="Griggs A."/>
            <person name="Gujja S."/>
            <person name="Hansen M."/>
            <person name="Howarth C."/>
            <person name="Imamovic A."/>
            <person name="Ireland A."/>
            <person name="Larimer J."/>
            <person name="McCowan C."/>
            <person name="Murphy C."/>
            <person name="Pearson M."/>
            <person name="Poon T.W."/>
            <person name="Priest M."/>
            <person name="Roberts A."/>
            <person name="Saif S."/>
            <person name="Shea T."/>
            <person name="Sisk P."/>
            <person name="Sykes S."/>
            <person name="Wortman J."/>
            <person name="Nusbaum C."/>
            <person name="Birren B."/>
        </authorList>
    </citation>
    <scope>NUCLEOTIDE SEQUENCE [LARGE SCALE GENOMIC DNA]</scope>
    <source>
        <strain evidence="6 7">CBS 101466</strain>
    </source>
</reference>
<evidence type="ECO:0000313" key="6">
    <source>
        <dbReference type="EMBL" id="ETN44435.1"/>
    </source>
</evidence>
<dbReference type="InterPro" id="IPR001019">
    <property type="entry name" value="Gprotein_alpha_su"/>
</dbReference>
<evidence type="ECO:0000313" key="7">
    <source>
        <dbReference type="Proteomes" id="UP000030752"/>
    </source>
</evidence>
<dbReference type="Gene3D" id="3.40.50.300">
    <property type="entry name" value="P-loop containing nucleotide triphosphate hydrolases"/>
    <property type="match status" value="1"/>
</dbReference>
<dbReference type="GO" id="GO:0005525">
    <property type="term" value="F:GTP binding"/>
    <property type="evidence" value="ECO:0007669"/>
    <property type="project" value="UniProtKB-KW"/>
</dbReference>
<dbReference type="Proteomes" id="UP000030752">
    <property type="component" value="Unassembled WGS sequence"/>
</dbReference>
<dbReference type="OrthoDB" id="5817230at2759"/>
<evidence type="ECO:0000256" key="3">
    <source>
        <dbReference type="ARBA" id="ARBA00023134"/>
    </source>
</evidence>
<dbReference type="InterPro" id="IPR027417">
    <property type="entry name" value="P-loop_NTPase"/>
</dbReference>
<keyword evidence="2" id="KW-0547">Nucleotide-binding</keyword>
<dbReference type="GO" id="GO:0031683">
    <property type="term" value="F:G-protein beta/gamma-subunit complex binding"/>
    <property type="evidence" value="ECO:0007669"/>
    <property type="project" value="InterPro"/>
</dbReference>
<keyword evidence="1 5" id="KW-0479">Metal-binding</keyword>
<dbReference type="GO" id="GO:0005737">
    <property type="term" value="C:cytoplasm"/>
    <property type="evidence" value="ECO:0007669"/>
    <property type="project" value="TreeGrafter"/>
</dbReference>
<dbReference type="SUPFAM" id="SSF47895">
    <property type="entry name" value="Transducin (alpha subunit), insertion domain"/>
    <property type="match status" value="1"/>
</dbReference>
<dbReference type="PANTHER" id="PTHR10218">
    <property type="entry name" value="GTP-BINDING PROTEIN ALPHA SUBUNIT"/>
    <property type="match status" value="1"/>
</dbReference>
<evidence type="ECO:0000256" key="5">
    <source>
        <dbReference type="PIRSR" id="PIRSR601019-2"/>
    </source>
</evidence>
<dbReference type="eggNOG" id="KOG0082">
    <property type="taxonomic scope" value="Eukaryota"/>
</dbReference>
<dbReference type="GO" id="GO:0005834">
    <property type="term" value="C:heterotrimeric G-protein complex"/>
    <property type="evidence" value="ECO:0007669"/>
    <property type="project" value="TreeGrafter"/>
</dbReference>
<sequence length="621" mass="69828">MESAAAALGLVAGVGSVITIVSKTITSLNTARIKFSEADLSVELLVGQLYTVRTALTQVEAFVRESPFFDENHEEFATDLCVAVEHCKLLVQHIDDQISRLDWVAGDPLNNQSKARLLLEERILRDNMMLLNNQISALNLCLTAFRCRPSLPAKEAFERELAQYRERQLADDAASAKLAADLMSFPPPLDPASSPQTTSRPSLIKKFDLDKISLKANFYEHGLRSLSRSSSLGTHESQRQSSVTLKSSILRLSNSVAQSARLDSLIKREATQRDRQVKLLAFGQRPSTVIKRLRFALASPPQPEEVERCRRMVVPSAVKSLLSLAEYVGNSVALFHIVKKQSDIQVLESFVEAGGPAWEVSVEVSKAAMSLWTSPRVQECFKNMNQDYPSAYFLRATERVLQPDYEPTLTDIVKSDEDQKATATEAKLAVEDISVDIIDAPQPKLQRFMRHFDDADAFLITLDLSTYDHYPEGSNLSSLELTLQEVKNRCRHNWHGEKPVIVVMYNTAVFRRKVAVSSNHFSDCRPPKDFQAAKDYVLQRCRRVIHPEQPLFYHYSEDDAEDPLIVDFFKKSVLELPHLIACIKNLNHLVGITPKPGVYMRRHTKARSTPKGQRSASLPIL</sequence>